<accession>A0A8K0T0Q7</accession>
<keyword evidence="1" id="KW-0560">Oxidoreductase</keyword>
<gene>
    <name evidence="2" type="ORF">B0I35DRAFT_420496</name>
</gene>
<evidence type="ECO:0000313" key="3">
    <source>
        <dbReference type="Proteomes" id="UP000813444"/>
    </source>
</evidence>
<dbReference type="Gene3D" id="3.40.50.720">
    <property type="entry name" value="NAD(P)-binding Rossmann-like Domain"/>
    <property type="match status" value="1"/>
</dbReference>
<dbReference type="EMBL" id="JAGPNK010000001">
    <property type="protein sequence ID" value="KAH7329585.1"/>
    <property type="molecule type" value="Genomic_DNA"/>
</dbReference>
<dbReference type="PANTHER" id="PTHR47534">
    <property type="entry name" value="YALI0E05731P"/>
    <property type="match status" value="1"/>
</dbReference>
<sequence length="338" mass="36164">MVSIATIKSSNATALPASLPNGLVAVFIGATSGIGQSALKQLAVAAKGKSPHFYIVGRSASTSASFVEELRSIDASSTIDFIEKDASLLRHVDEATDFILQRENKVDLVFTSIGFISFQGRKETVEGLDPSMTTRFYSRALAIQKLLPLLNKSENPHVTNVGAGSQEGALDMDDLDVAKPGNYSIPRAAVHATTMLTLTLERFARENPNISFVHSFPGLTATRTLYRGSSGIIGFILQRIVAPLVNTFVSASVEDVGARSLFYATNARYTVDATAALSTPIPEGLDKAATSKEGVFLVNEKSEGADSEKVLEPLRGENADKVARHLDETFAIVLKSNQ</sequence>
<name>A0A8K0T0Q7_9HYPO</name>
<dbReference type="InterPro" id="IPR002347">
    <property type="entry name" value="SDR_fam"/>
</dbReference>
<organism evidence="2 3">
    <name type="scientific">Stachybotrys elegans</name>
    <dbReference type="NCBI Taxonomy" id="80388"/>
    <lineage>
        <taxon>Eukaryota</taxon>
        <taxon>Fungi</taxon>
        <taxon>Dikarya</taxon>
        <taxon>Ascomycota</taxon>
        <taxon>Pezizomycotina</taxon>
        <taxon>Sordariomycetes</taxon>
        <taxon>Hypocreomycetidae</taxon>
        <taxon>Hypocreales</taxon>
        <taxon>Stachybotryaceae</taxon>
        <taxon>Stachybotrys</taxon>
    </lineage>
</organism>
<protein>
    <submittedName>
        <fullName evidence="2">Uncharacterized protein</fullName>
    </submittedName>
</protein>
<dbReference type="InterPro" id="IPR036291">
    <property type="entry name" value="NAD(P)-bd_dom_sf"/>
</dbReference>
<proteinExistence type="predicted"/>
<dbReference type="OrthoDB" id="2898509at2759"/>
<evidence type="ECO:0000256" key="1">
    <source>
        <dbReference type="ARBA" id="ARBA00023002"/>
    </source>
</evidence>
<evidence type="ECO:0000313" key="2">
    <source>
        <dbReference type="EMBL" id="KAH7329585.1"/>
    </source>
</evidence>
<dbReference type="Proteomes" id="UP000813444">
    <property type="component" value="Unassembled WGS sequence"/>
</dbReference>
<dbReference type="PANTHER" id="PTHR47534:SF3">
    <property type="entry name" value="ALCOHOL DEHYDROGENASE-LIKE C-TERMINAL DOMAIN-CONTAINING PROTEIN"/>
    <property type="match status" value="1"/>
</dbReference>
<reference evidence="2" key="1">
    <citation type="journal article" date="2021" name="Nat. Commun.">
        <title>Genetic determinants of endophytism in the Arabidopsis root mycobiome.</title>
        <authorList>
            <person name="Mesny F."/>
            <person name="Miyauchi S."/>
            <person name="Thiergart T."/>
            <person name="Pickel B."/>
            <person name="Atanasova L."/>
            <person name="Karlsson M."/>
            <person name="Huettel B."/>
            <person name="Barry K.W."/>
            <person name="Haridas S."/>
            <person name="Chen C."/>
            <person name="Bauer D."/>
            <person name="Andreopoulos W."/>
            <person name="Pangilinan J."/>
            <person name="LaButti K."/>
            <person name="Riley R."/>
            <person name="Lipzen A."/>
            <person name="Clum A."/>
            <person name="Drula E."/>
            <person name="Henrissat B."/>
            <person name="Kohler A."/>
            <person name="Grigoriev I.V."/>
            <person name="Martin F.M."/>
            <person name="Hacquard S."/>
        </authorList>
    </citation>
    <scope>NUCLEOTIDE SEQUENCE</scope>
    <source>
        <strain evidence="2">MPI-CAGE-CH-0235</strain>
    </source>
</reference>
<dbReference type="GO" id="GO:0016491">
    <property type="term" value="F:oxidoreductase activity"/>
    <property type="evidence" value="ECO:0007669"/>
    <property type="project" value="UniProtKB-KW"/>
</dbReference>
<dbReference type="InterPro" id="IPR052228">
    <property type="entry name" value="Sec_Metab_Biosynth_Oxidored"/>
</dbReference>
<keyword evidence="3" id="KW-1185">Reference proteome</keyword>
<comment type="caution">
    <text evidence="2">The sequence shown here is derived from an EMBL/GenBank/DDBJ whole genome shotgun (WGS) entry which is preliminary data.</text>
</comment>
<dbReference type="Pfam" id="PF00106">
    <property type="entry name" value="adh_short"/>
    <property type="match status" value="1"/>
</dbReference>
<dbReference type="SUPFAM" id="SSF51735">
    <property type="entry name" value="NAD(P)-binding Rossmann-fold domains"/>
    <property type="match status" value="1"/>
</dbReference>
<dbReference type="AlphaFoldDB" id="A0A8K0T0Q7"/>